<dbReference type="Proteomes" id="UP000023152">
    <property type="component" value="Unassembled WGS sequence"/>
</dbReference>
<name>X6NRH5_RETFI</name>
<reference evidence="2 3" key="1">
    <citation type="journal article" date="2013" name="Curr. Biol.">
        <title>The Genome of the Foraminiferan Reticulomyxa filosa.</title>
        <authorList>
            <person name="Glockner G."/>
            <person name="Hulsmann N."/>
            <person name="Schleicher M."/>
            <person name="Noegel A.A."/>
            <person name="Eichinger L."/>
            <person name="Gallinger C."/>
            <person name="Pawlowski J."/>
            <person name="Sierra R."/>
            <person name="Euteneuer U."/>
            <person name="Pillet L."/>
            <person name="Moustafa A."/>
            <person name="Platzer M."/>
            <person name="Groth M."/>
            <person name="Szafranski K."/>
            <person name="Schliwa M."/>
        </authorList>
    </citation>
    <scope>NUCLEOTIDE SEQUENCE [LARGE SCALE GENOMIC DNA]</scope>
</reference>
<evidence type="ECO:0000313" key="3">
    <source>
        <dbReference type="Proteomes" id="UP000023152"/>
    </source>
</evidence>
<sequence>MWPSNPKTSTTPICSNTSAVNVSNGPPHIDTRRVYVHNRPGFYSIKKKKYCNPKRVRSRGEEKKKGGQLKKKDTSGTTTSTTSSSNNNNIVFARDQLSLRHVRNRQMYSSLGIEKIHEILKRLVSYGFETSADIAKMQPWQLRVLKKSTPQIDRIYLQAFPVWGTNDYYDDYTNKTLRQFVDCAVWLEHNEIYLIIASFYLGCDDGKVPKVPGYKCFICQHDKDLTSLDELRWHVWLHHRNSPDMAKAMAESRERYWNFVDLSSLNRASK</sequence>
<evidence type="ECO:0000313" key="2">
    <source>
        <dbReference type="EMBL" id="ETO28329.1"/>
    </source>
</evidence>
<organism evidence="2 3">
    <name type="scientific">Reticulomyxa filosa</name>
    <dbReference type="NCBI Taxonomy" id="46433"/>
    <lineage>
        <taxon>Eukaryota</taxon>
        <taxon>Sar</taxon>
        <taxon>Rhizaria</taxon>
        <taxon>Retaria</taxon>
        <taxon>Foraminifera</taxon>
        <taxon>Monothalamids</taxon>
        <taxon>Reticulomyxidae</taxon>
        <taxon>Reticulomyxa</taxon>
    </lineage>
</organism>
<keyword evidence="3" id="KW-1185">Reference proteome</keyword>
<feature type="compositionally biased region" description="Basic and acidic residues" evidence="1">
    <location>
        <begin position="58"/>
        <end position="74"/>
    </location>
</feature>
<feature type="non-terminal residue" evidence="2">
    <location>
        <position position="270"/>
    </location>
</feature>
<proteinExistence type="predicted"/>
<protein>
    <submittedName>
        <fullName evidence="2">Uncharacterized protein</fullName>
    </submittedName>
</protein>
<comment type="caution">
    <text evidence="2">The sequence shown here is derived from an EMBL/GenBank/DDBJ whole genome shotgun (WGS) entry which is preliminary data.</text>
</comment>
<dbReference type="AlphaFoldDB" id="X6NRH5"/>
<dbReference type="EMBL" id="ASPP01006720">
    <property type="protein sequence ID" value="ETO28329.1"/>
    <property type="molecule type" value="Genomic_DNA"/>
</dbReference>
<gene>
    <name evidence="2" type="ORF">RFI_08800</name>
</gene>
<feature type="compositionally biased region" description="Low complexity" evidence="1">
    <location>
        <begin position="75"/>
        <end position="87"/>
    </location>
</feature>
<accession>X6NRH5</accession>
<evidence type="ECO:0000256" key="1">
    <source>
        <dbReference type="SAM" id="MobiDB-lite"/>
    </source>
</evidence>
<feature type="region of interest" description="Disordered" evidence="1">
    <location>
        <begin position="53"/>
        <end position="87"/>
    </location>
</feature>